<evidence type="ECO:0000256" key="11">
    <source>
        <dbReference type="SAM" id="Phobius"/>
    </source>
</evidence>
<evidence type="ECO:0000256" key="7">
    <source>
        <dbReference type="ARBA" id="ARBA00022927"/>
    </source>
</evidence>
<dbReference type="RefSeq" id="WP_045954571.1">
    <property type="nucleotide sequence ID" value="NZ_JXXV01000011.1"/>
</dbReference>
<evidence type="ECO:0000256" key="1">
    <source>
        <dbReference type="ARBA" id="ARBA00004377"/>
    </source>
</evidence>
<evidence type="ECO:0000256" key="3">
    <source>
        <dbReference type="ARBA" id="ARBA00022448"/>
    </source>
</evidence>
<keyword evidence="9 10" id="KW-0472">Membrane</keyword>
<keyword evidence="3 10" id="KW-0813">Transport</keyword>
<name>A0A0F4NPU1_9VIBR</name>
<gene>
    <name evidence="12" type="ORF">TW81_04685</name>
</gene>
<evidence type="ECO:0000313" key="12">
    <source>
        <dbReference type="EMBL" id="KJY84101.1"/>
    </source>
</evidence>
<comment type="function">
    <text evidence="10">Inner membrane component of the type II secretion system required for the energy-dependent secretion of extracellular factors such as proteases and toxins from the periplasm.</text>
</comment>
<dbReference type="OrthoDB" id="6624834at2"/>
<evidence type="ECO:0000256" key="9">
    <source>
        <dbReference type="ARBA" id="ARBA00023136"/>
    </source>
</evidence>
<dbReference type="STRING" id="579748.TW81_04685"/>
<organism evidence="12 13">
    <name type="scientific">Vibrio galatheae</name>
    <dbReference type="NCBI Taxonomy" id="579748"/>
    <lineage>
        <taxon>Bacteria</taxon>
        <taxon>Pseudomonadati</taxon>
        <taxon>Pseudomonadota</taxon>
        <taxon>Gammaproteobacteria</taxon>
        <taxon>Vibrionales</taxon>
        <taxon>Vibrionaceae</taxon>
        <taxon>Vibrio</taxon>
    </lineage>
</organism>
<dbReference type="Pfam" id="PF04612">
    <property type="entry name" value="T2SSM"/>
    <property type="match status" value="1"/>
</dbReference>
<dbReference type="GO" id="GO:0005886">
    <property type="term" value="C:plasma membrane"/>
    <property type="evidence" value="ECO:0007669"/>
    <property type="project" value="UniProtKB-SubCell"/>
</dbReference>
<keyword evidence="7 10" id="KW-0653">Protein transport</keyword>
<evidence type="ECO:0000256" key="4">
    <source>
        <dbReference type="ARBA" id="ARBA00022475"/>
    </source>
</evidence>
<dbReference type="PATRIC" id="fig|579748.3.peg.957"/>
<proteinExistence type="inferred from homology"/>
<dbReference type="Gene3D" id="3.30.1360.100">
    <property type="entry name" value="General secretion pathway protein M, EpsM"/>
    <property type="match status" value="1"/>
</dbReference>
<dbReference type="InterPro" id="IPR007690">
    <property type="entry name" value="T2SS_GspM"/>
</dbReference>
<evidence type="ECO:0000313" key="13">
    <source>
        <dbReference type="Proteomes" id="UP000033673"/>
    </source>
</evidence>
<comment type="subcellular location">
    <subcellularLocation>
        <location evidence="1">Cell inner membrane</location>
        <topology evidence="1">Single-pass membrane protein</topology>
    </subcellularLocation>
</comment>
<reference evidence="12 13" key="1">
    <citation type="journal article" date="2015" name="BMC Genomics">
        <title>Genome mining reveals unlocked bioactive potential of marine Gram-negative bacteria.</title>
        <authorList>
            <person name="Machado H."/>
            <person name="Sonnenschein E.C."/>
            <person name="Melchiorsen J."/>
            <person name="Gram L."/>
        </authorList>
    </citation>
    <scope>NUCLEOTIDE SEQUENCE [LARGE SCALE GENOMIC DNA]</scope>
    <source>
        <strain evidence="12 13">S2757</strain>
    </source>
</reference>
<dbReference type="InterPro" id="IPR023229">
    <property type="entry name" value="T2SS_M_periplasmic_sf"/>
</dbReference>
<evidence type="ECO:0000256" key="6">
    <source>
        <dbReference type="ARBA" id="ARBA00022692"/>
    </source>
</evidence>
<comment type="similarity">
    <text evidence="2 10">Belongs to the GSP M family.</text>
</comment>
<evidence type="ECO:0000256" key="8">
    <source>
        <dbReference type="ARBA" id="ARBA00022989"/>
    </source>
</evidence>
<comment type="caution">
    <text evidence="12">The sequence shown here is derived from an EMBL/GenBank/DDBJ whole genome shotgun (WGS) entry which is preliminary data.</text>
</comment>
<keyword evidence="6 11" id="KW-0812">Transmembrane</keyword>
<accession>A0A0F4NPU1</accession>
<keyword evidence="13" id="KW-1185">Reference proteome</keyword>
<dbReference type="AlphaFoldDB" id="A0A0F4NPU1"/>
<dbReference type="SUPFAM" id="SSF103054">
    <property type="entry name" value="General secretion pathway protein M, EpsM"/>
    <property type="match status" value="1"/>
</dbReference>
<dbReference type="GO" id="GO:0015628">
    <property type="term" value="P:protein secretion by the type II secretion system"/>
    <property type="evidence" value="ECO:0007669"/>
    <property type="project" value="InterPro"/>
</dbReference>
<dbReference type="PIRSF" id="PIRSF006291">
    <property type="entry name" value="GspM"/>
    <property type="match status" value="1"/>
</dbReference>
<evidence type="ECO:0000256" key="10">
    <source>
        <dbReference type="PIRNR" id="PIRNR006291"/>
    </source>
</evidence>
<evidence type="ECO:0000256" key="2">
    <source>
        <dbReference type="ARBA" id="ARBA00010637"/>
    </source>
</evidence>
<keyword evidence="4 10" id="KW-1003">Cell membrane</keyword>
<dbReference type="Proteomes" id="UP000033673">
    <property type="component" value="Unassembled WGS sequence"/>
</dbReference>
<feature type="transmembrane region" description="Helical" evidence="11">
    <location>
        <begin position="21"/>
        <end position="39"/>
    </location>
</feature>
<dbReference type="GO" id="GO:0015627">
    <property type="term" value="C:type II protein secretion system complex"/>
    <property type="evidence" value="ECO:0007669"/>
    <property type="project" value="InterPro"/>
</dbReference>
<sequence>MNKLINTLQTWWLSISQRERWLVLACTLLVVLGGIYWGIVAPISERADNAKMRIQSEKQLLSWVQSKADEISQYQGQGGRSVSNMPLNQAISSSVGRFKIELIRVQPRGEEFQVWVSPLPFNQLMNWIAFLQESHGIHVVFLDIDKDDQAGVVKVNRLQLSRG</sequence>
<keyword evidence="8 11" id="KW-1133">Transmembrane helix</keyword>
<keyword evidence="5 10" id="KW-0997">Cell inner membrane</keyword>
<protein>
    <recommendedName>
        <fullName evidence="10">Type II secretion system protein M</fullName>
        <shortName evidence="10">T2SS protein M</shortName>
    </recommendedName>
    <alternativeName>
        <fullName evidence="10">General secretion pathway protein M</fullName>
    </alternativeName>
</protein>
<evidence type="ECO:0000256" key="5">
    <source>
        <dbReference type="ARBA" id="ARBA00022519"/>
    </source>
</evidence>
<dbReference type="EMBL" id="JXXV01000011">
    <property type="protein sequence ID" value="KJY84101.1"/>
    <property type="molecule type" value="Genomic_DNA"/>
</dbReference>